<comment type="subcellular location">
    <subcellularLocation>
        <location evidence="11">Cytoplasm</location>
    </subcellularLocation>
    <subcellularLocation>
        <location evidence="1 11">Golgi apparatus membrane</location>
        <topology evidence="1 11">Peripheral membrane protein</topology>
        <orientation evidence="1 11">Cytoplasmic side</orientation>
    </subcellularLocation>
    <subcellularLocation>
        <location evidence="11">Cytoplasmic vesicle</location>
        <location evidence="11">COPI-coated vesicle membrane</location>
        <topology evidence="11">Peripheral membrane protein</topology>
        <orientation evidence="11">Cytoplasmic side</orientation>
    </subcellularLocation>
</comment>
<evidence type="ECO:0000256" key="6">
    <source>
        <dbReference type="ARBA" id="ARBA00022892"/>
    </source>
</evidence>
<keyword evidence="6 11" id="KW-0931">ER-Golgi transport</keyword>
<dbReference type="OrthoDB" id="10266042at2759"/>
<dbReference type="PROSITE" id="PS51072">
    <property type="entry name" value="MHD"/>
    <property type="match status" value="1"/>
</dbReference>
<evidence type="ECO:0000313" key="16">
    <source>
        <dbReference type="Proteomes" id="UP000274922"/>
    </source>
</evidence>
<dbReference type="CDD" id="cd14830">
    <property type="entry name" value="Delta_COP_N"/>
    <property type="match status" value="1"/>
</dbReference>
<dbReference type="CDD" id="cd22249">
    <property type="entry name" value="UDM1_RNF168_RNF169-like"/>
    <property type="match status" value="1"/>
</dbReference>
<dbReference type="AlphaFoldDB" id="A0A4P9XC31"/>
<dbReference type="InterPro" id="IPR027059">
    <property type="entry name" value="Coatomer_dsu"/>
</dbReference>
<evidence type="ECO:0000256" key="1">
    <source>
        <dbReference type="ARBA" id="ARBA00004255"/>
    </source>
</evidence>
<keyword evidence="10" id="KW-0968">Cytoplasmic vesicle</keyword>
<evidence type="ECO:0000256" key="13">
    <source>
        <dbReference type="SAM" id="SignalP"/>
    </source>
</evidence>
<accession>A0A4P9XC31</accession>
<organism evidence="15 16">
    <name type="scientific">Caulochytrium protostelioides</name>
    <dbReference type="NCBI Taxonomy" id="1555241"/>
    <lineage>
        <taxon>Eukaryota</taxon>
        <taxon>Fungi</taxon>
        <taxon>Fungi incertae sedis</taxon>
        <taxon>Chytridiomycota</taxon>
        <taxon>Chytridiomycota incertae sedis</taxon>
        <taxon>Chytridiomycetes</taxon>
        <taxon>Caulochytriales</taxon>
        <taxon>Caulochytriaceae</taxon>
        <taxon>Caulochytrium</taxon>
    </lineage>
</organism>
<keyword evidence="8 11" id="KW-0333">Golgi apparatus</keyword>
<reference evidence="16" key="1">
    <citation type="journal article" date="2018" name="Nat. Microbiol.">
        <title>Leveraging single-cell genomics to expand the fungal tree of life.</title>
        <authorList>
            <person name="Ahrendt S.R."/>
            <person name="Quandt C.A."/>
            <person name="Ciobanu D."/>
            <person name="Clum A."/>
            <person name="Salamov A."/>
            <person name="Andreopoulos B."/>
            <person name="Cheng J.F."/>
            <person name="Woyke T."/>
            <person name="Pelin A."/>
            <person name="Henrissat B."/>
            <person name="Reynolds N.K."/>
            <person name="Benny G.L."/>
            <person name="Smith M.E."/>
            <person name="James T.Y."/>
            <person name="Grigoriev I.V."/>
        </authorList>
    </citation>
    <scope>NUCLEOTIDE SEQUENCE [LARGE SCALE GENOMIC DNA]</scope>
    <source>
        <strain evidence="16">ATCC 52028</strain>
    </source>
</reference>
<gene>
    <name evidence="15" type="ORF">CXG81DRAFT_24368</name>
</gene>
<evidence type="ECO:0000256" key="10">
    <source>
        <dbReference type="ARBA" id="ARBA00023329"/>
    </source>
</evidence>
<dbReference type="InterPro" id="IPR028565">
    <property type="entry name" value="MHD"/>
</dbReference>
<dbReference type="GO" id="GO:0000139">
    <property type="term" value="C:Golgi membrane"/>
    <property type="evidence" value="ECO:0007669"/>
    <property type="project" value="UniProtKB-SubCell"/>
</dbReference>
<feature type="region of interest" description="Disordered" evidence="12">
    <location>
        <begin position="235"/>
        <end position="373"/>
    </location>
</feature>
<evidence type="ECO:0000256" key="5">
    <source>
        <dbReference type="ARBA" id="ARBA00022490"/>
    </source>
</evidence>
<dbReference type="GO" id="GO:0006888">
    <property type="term" value="P:endoplasmic reticulum to Golgi vesicle-mediated transport"/>
    <property type="evidence" value="ECO:0007669"/>
    <property type="project" value="TreeGrafter"/>
</dbReference>
<dbReference type="Proteomes" id="UP000274922">
    <property type="component" value="Unassembled WGS sequence"/>
</dbReference>
<dbReference type="InterPro" id="IPR036168">
    <property type="entry name" value="AP2_Mu_C_sf"/>
</dbReference>
<dbReference type="SUPFAM" id="SSF64356">
    <property type="entry name" value="SNARE-like"/>
    <property type="match status" value="1"/>
</dbReference>
<keyword evidence="4 11" id="KW-0813">Transport</keyword>
<feature type="signal peptide" evidence="13">
    <location>
        <begin position="1"/>
        <end position="20"/>
    </location>
</feature>
<evidence type="ECO:0000256" key="8">
    <source>
        <dbReference type="ARBA" id="ARBA00023034"/>
    </source>
</evidence>
<dbReference type="EMBL" id="ML014131">
    <property type="protein sequence ID" value="RKP02962.1"/>
    <property type="molecule type" value="Genomic_DNA"/>
</dbReference>
<dbReference type="PANTHER" id="PTHR10121:SF0">
    <property type="entry name" value="COATOMER SUBUNIT DELTA"/>
    <property type="match status" value="1"/>
</dbReference>
<evidence type="ECO:0000259" key="14">
    <source>
        <dbReference type="PROSITE" id="PS51072"/>
    </source>
</evidence>
<comment type="similarity">
    <text evidence="2 11">Belongs to the adaptor complexes medium subunit family. Delta-COP subfamily.</text>
</comment>
<dbReference type="STRING" id="1555241.A0A4P9XC31"/>
<dbReference type="GO" id="GO:0030126">
    <property type="term" value="C:COPI vesicle coat"/>
    <property type="evidence" value="ECO:0007669"/>
    <property type="project" value="UniProtKB-UniRule"/>
</dbReference>
<dbReference type="Pfam" id="PF00928">
    <property type="entry name" value="Adap_comp_sub"/>
    <property type="match status" value="1"/>
</dbReference>
<feature type="compositionally biased region" description="Low complexity" evidence="12">
    <location>
        <begin position="319"/>
        <end position="362"/>
    </location>
</feature>
<evidence type="ECO:0000256" key="2">
    <source>
        <dbReference type="ARBA" id="ARBA00010516"/>
    </source>
</evidence>
<keyword evidence="7 11" id="KW-0653">Protein transport</keyword>
<evidence type="ECO:0000256" key="3">
    <source>
        <dbReference type="ARBA" id="ARBA00011775"/>
    </source>
</evidence>
<dbReference type="InterPro" id="IPR011012">
    <property type="entry name" value="Longin-like_dom_sf"/>
</dbReference>
<feature type="domain" description="MHD" evidence="14">
    <location>
        <begin position="374"/>
        <end position="624"/>
    </location>
</feature>
<keyword evidence="9 11" id="KW-0472">Membrane</keyword>
<evidence type="ECO:0000256" key="12">
    <source>
        <dbReference type="SAM" id="MobiDB-lite"/>
    </source>
</evidence>
<dbReference type="Gene3D" id="2.60.40.1170">
    <property type="entry name" value="Mu homology domain, subdomain B"/>
    <property type="match status" value="1"/>
</dbReference>
<evidence type="ECO:0000313" key="15">
    <source>
        <dbReference type="EMBL" id="RKP02962.1"/>
    </source>
</evidence>
<keyword evidence="5 11" id="KW-0963">Cytoplasm</keyword>
<dbReference type="CDD" id="cd09254">
    <property type="entry name" value="AP_delta-COPI_MHD"/>
    <property type="match status" value="1"/>
</dbReference>
<dbReference type="GO" id="GO:0051645">
    <property type="term" value="P:Golgi localization"/>
    <property type="evidence" value="ECO:0007669"/>
    <property type="project" value="TreeGrafter"/>
</dbReference>
<protein>
    <recommendedName>
        <fullName evidence="11">Coatomer subunit delta</fullName>
    </recommendedName>
</protein>
<feature type="chain" id="PRO_5020318085" description="Coatomer subunit delta" evidence="13">
    <location>
        <begin position="21"/>
        <end position="624"/>
    </location>
</feature>
<dbReference type="GO" id="GO:0015031">
    <property type="term" value="P:protein transport"/>
    <property type="evidence" value="ECO:0007669"/>
    <property type="project" value="UniProtKB-KW"/>
</dbReference>
<feature type="compositionally biased region" description="Basic and acidic residues" evidence="12">
    <location>
        <begin position="158"/>
        <end position="180"/>
    </location>
</feature>
<feature type="region of interest" description="Disordered" evidence="12">
    <location>
        <begin position="158"/>
        <end position="191"/>
    </location>
</feature>
<evidence type="ECO:0000256" key="7">
    <source>
        <dbReference type="ARBA" id="ARBA00022927"/>
    </source>
</evidence>
<keyword evidence="16" id="KW-1185">Reference proteome</keyword>
<sequence length="624" mass="65080">MDVMGVLVFLPNLFVRSSLAVVSRQFVEMPRSRIETLLSSFPKLISIGEEHTFVETEAVRYVYQPLEELFMVLITNKHSNILQDLETLHLFARTVTDTCRSNSERAIGQHALELLAIFDEIVTVGYREDVTIGQIRTIVEAESAAERVQAEIALQKEKEAKTERDRKMREFEKQRREAAKQQRAAGGAGAGRGGFGAAMGMSMGMGGGPGAAAGAYGGSGPGAAKSGYGSPDLSGFGKGMSTPPSHPTMASPYGGLGGGVDGSASSESAASLGAGAGTAAPLSAARPSRGMQLGRSQGQAMYEAIKHHEGIPGSPNPPNAAAKAPLSHLVQQNEQQQQQQQQHQQQQPAAASPAVSVPSPSVGGAAAGTLGPDGESVVVTIDEAVTAIVGRDGALAQPLKVTGVLNLRAMDAANAQLRLHVAQPSPAGAITFSSHPKIDKALFGQTSQLALRDASRPIPLNQTLPMLRWVAAAASADGVGGLPLVLTCWPAPDGRGGLDVTMEFERAAPLAFQNVVIAIPLPAGVQATVQNVDAGAAQTDPARRMLVWHVPVVDDAHSSGVLECHVAGSEDADALFPVTVQFESISQRAGLTGVSIDAVQHVVSGQPVAFALQVRTVAEDYRVV</sequence>
<proteinExistence type="inferred from homology"/>
<dbReference type="GO" id="GO:0006890">
    <property type="term" value="P:retrograde vesicle-mediated transport, Golgi to endoplasmic reticulum"/>
    <property type="evidence" value="ECO:0007669"/>
    <property type="project" value="UniProtKB-UniRule"/>
</dbReference>
<name>A0A4P9XC31_9FUNG</name>
<dbReference type="SUPFAM" id="SSF49447">
    <property type="entry name" value="Second domain of Mu2 adaptin subunit (ap50) of ap2 adaptor"/>
    <property type="match status" value="1"/>
</dbReference>
<evidence type="ECO:0000256" key="4">
    <source>
        <dbReference type="ARBA" id="ARBA00022448"/>
    </source>
</evidence>
<keyword evidence="13" id="KW-0732">Signal</keyword>
<comment type="subunit">
    <text evidence="3 11">Oligomeric complex that consists of at least the alpha, beta, beta', gamma, delta, epsilon and zeta subunits.</text>
</comment>
<dbReference type="PANTHER" id="PTHR10121">
    <property type="entry name" value="COATOMER SUBUNIT DELTA"/>
    <property type="match status" value="1"/>
</dbReference>
<dbReference type="Gene3D" id="3.30.450.60">
    <property type="match status" value="1"/>
</dbReference>
<comment type="function">
    <text evidence="11">The coatomer is a cytosolic protein complex that binds to dilysine motifs and reversibly associates with Golgi non-clathrin-coated vesicles, which further mediate biosynthetic protein transport from the ER, via the Golgi up to the trans Golgi network.</text>
</comment>
<dbReference type="FunFam" id="3.30.450.60:FF:000003">
    <property type="entry name" value="Coatomer subunit delta"/>
    <property type="match status" value="1"/>
</dbReference>
<evidence type="ECO:0000256" key="11">
    <source>
        <dbReference type="RuleBase" id="RU366052"/>
    </source>
</evidence>
<evidence type="ECO:0000256" key="9">
    <source>
        <dbReference type="ARBA" id="ARBA00023136"/>
    </source>
</evidence>
<feature type="compositionally biased region" description="Low complexity" evidence="12">
    <location>
        <begin position="262"/>
        <end position="285"/>
    </location>
</feature>